<evidence type="ECO:0000313" key="1">
    <source>
        <dbReference type="EMBL" id="AKB33506.1"/>
    </source>
</evidence>
<dbReference type="PATRIC" id="fig|1434119.4.peg.3682"/>
<evidence type="ECO:0000313" key="2">
    <source>
        <dbReference type="Proteomes" id="UP000033092"/>
    </source>
</evidence>
<organism evidence="1 2">
    <name type="scientific">Methanosarcina siciliae HI350</name>
    <dbReference type="NCBI Taxonomy" id="1434119"/>
    <lineage>
        <taxon>Archaea</taxon>
        <taxon>Methanobacteriati</taxon>
        <taxon>Methanobacteriota</taxon>
        <taxon>Stenosarchaea group</taxon>
        <taxon>Methanomicrobia</taxon>
        <taxon>Methanosarcinales</taxon>
        <taxon>Methanosarcinaceae</taxon>
        <taxon>Methanosarcina</taxon>
    </lineage>
</organism>
<name>A0A0E3LBC0_9EURY</name>
<dbReference type="EMBL" id="CP009507">
    <property type="protein sequence ID" value="AKB33506.1"/>
    <property type="molecule type" value="Genomic_DNA"/>
</dbReference>
<reference evidence="1 2" key="1">
    <citation type="submission" date="2014-07" db="EMBL/GenBank/DDBJ databases">
        <title>Methanogenic archaea and the global carbon cycle.</title>
        <authorList>
            <person name="Henriksen J.R."/>
            <person name="Luke J."/>
            <person name="Reinhart S."/>
            <person name="Benedict M.N."/>
            <person name="Youngblut N.D."/>
            <person name="Metcalf M.E."/>
            <person name="Whitaker R.J."/>
            <person name="Metcalf W.W."/>
        </authorList>
    </citation>
    <scope>NUCLEOTIDE SEQUENCE [LARGE SCALE GENOMIC DNA]</scope>
    <source>
        <strain evidence="1 2">HI350</strain>
    </source>
</reference>
<dbReference type="KEGG" id="msz:MSSIH_2816"/>
<dbReference type="AlphaFoldDB" id="A0A0E3LBC0"/>
<sequence length="66" mass="7795">MHLRGCLESLHTYLQLCPGGSKKQYYIRPDYYTAVKDRLIQVGLFKVRKINQIVTKQTVRIRNLTK</sequence>
<gene>
    <name evidence="1" type="ORF">MSSIH_2816</name>
</gene>
<protein>
    <submittedName>
        <fullName evidence="1">Uncharacterized protein</fullName>
    </submittedName>
</protein>
<dbReference type="HOGENOM" id="CLU_196461_0_0_2"/>
<proteinExistence type="predicted"/>
<dbReference type="Proteomes" id="UP000033092">
    <property type="component" value="Chromosome"/>
</dbReference>
<accession>A0A0E3LBC0</accession>